<keyword evidence="1" id="KW-0472">Membrane</keyword>
<proteinExistence type="predicted"/>
<dbReference type="RefSeq" id="WP_121132660.1">
    <property type="nucleotide sequence ID" value="NZ_JBHUFK010000030.1"/>
</dbReference>
<dbReference type="Proteomes" id="UP000281813">
    <property type="component" value="Unassembled WGS sequence"/>
</dbReference>
<feature type="transmembrane region" description="Helical" evidence="1">
    <location>
        <begin position="6"/>
        <end position="27"/>
    </location>
</feature>
<protein>
    <submittedName>
        <fullName evidence="2">DUF948 domain-containing protein</fullName>
    </submittedName>
</protein>
<name>A0A494YVP9_9BACI</name>
<keyword evidence="1" id="KW-0812">Transmembrane</keyword>
<organism evidence="2 3">
    <name type="scientific">Oceanobacillus bengalensis</name>
    <dbReference type="NCBI Taxonomy" id="1435466"/>
    <lineage>
        <taxon>Bacteria</taxon>
        <taxon>Bacillati</taxon>
        <taxon>Bacillota</taxon>
        <taxon>Bacilli</taxon>
        <taxon>Bacillales</taxon>
        <taxon>Bacillaceae</taxon>
        <taxon>Oceanobacillus</taxon>
    </lineage>
</organism>
<dbReference type="AlphaFoldDB" id="A0A494YVP9"/>
<sequence length="137" mass="14567">MLWLGIGVLIIGVALLIVAIAIIKPLLKLSGVFGSLQKTTDTLPSTVHEITTQAKGAIGTGVDTLHQVNEQVKELSPLFHTIGDIGRSTNKLTSQIVSKVTHTEEIDADGTAHKSNGLQGLYGLIALLYLLFNGNKK</sequence>
<comment type="caution">
    <text evidence="2">The sequence shown here is derived from an EMBL/GenBank/DDBJ whole genome shotgun (WGS) entry which is preliminary data.</text>
</comment>
<dbReference type="EMBL" id="RBZO01000022">
    <property type="protein sequence ID" value="RKQ14225.1"/>
    <property type="molecule type" value="Genomic_DNA"/>
</dbReference>
<evidence type="ECO:0000313" key="2">
    <source>
        <dbReference type="EMBL" id="RKQ14225.1"/>
    </source>
</evidence>
<evidence type="ECO:0000256" key="1">
    <source>
        <dbReference type="SAM" id="Phobius"/>
    </source>
</evidence>
<keyword evidence="3" id="KW-1185">Reference proteome</keyword>
<dbReference type="Pfam" id="PF06103">
    <property type="entry name" value="DUF948"/>
    <property type="match status" value="1"/>
</dbReference>
<accession>A0A494YVP9</accession>
<keyword evidence="1" id="KW-1133">Transmembrane helix</keyword>
<gene>
    <name evidence="2" type="ORF">D8M05_13440</name>
</gene>
<evidence type="ECO:0000313" key="3">
    <source>
        <dbReference type="Proteomes" id="UP000281813"/>
    </source>
</evidence>
<dbReference type="InterPro" id="IPR009293">
    <property type="entry name" value="UPF0478"/>
</dbReference>
<reference evidence="2 3" key="1">
    <citation type="journal article" date="2015" name="Antonie Van Leeuwenhoek">
        <title>Oceanobacillus bengalensis sp. nov., a bacterium isolated from seawater of the Bay of Bengal.</title>
        <authorList>
            <person name="Yongchang O."/>
            <person name="Xiang W."/>
            <person name="Wang G."/>
        </authorList>
    </citation>
    <scope>NUCLEOTIDE SEQUENCE [LARGE SCALE GENOMIC DNA]</scope>
    <source>
        <strain evidence="2 3">MCCC 1K00260</strain>
    </source>
</reference>
<dbReference type="OrthoDB" id="2437843at2"/>